<dbReference type="GO" id="GO:0008810">
    <property type="term" value="F:cellulase activity"/>
    <property type="evidence" value="ECO:0007669"/>
    <property type="project" value="UniProtKB-EC"/>
</dbReference>
<dbReference type="GO" id="GO:0009251">
    <property type="term" value="P:glucan catabolic process"/>
    <property type="evidence" value="ECO:0007669"/>
    <property type="project" value="TreeGrafter"/>
</dbReference>
<accession>A0AAI8VUZ2</accession>
<protein>
    <recommendedName>
        <fullName evidence="3">cellulase</fullName>
        <ecNumber evidence="3">3.2.1.4</ecNumber>
    </recommendedName>
</protein>
<keyword evidence="4 6" id="KW-0378">Hydrolase</keyword>
<proteinExistence type="inferred from homology"/>
<dbReference type="PANTHER" id="PTHR34142">
    <property type="entry name" value="ENDO-BETA-1,4-GLUCANASE A"/>
    <property type="match status" value="1"/>
</dbReference>
<dbReference type="InterPro" id="IPR001547">
    <property type="entry name" value="Glyco_hydro_5"/>
</dbReference>
<dbReference type="EMBL" id="CAUWAG010000018">
    <property type="protein sequence ID" value="CAJ2510918.1"/>
    <property type="molecule type" value="Genomic_DNA"/>
</dbReference>
<comment type="catalytic activity">
    <reaction evidence="1">
        <text>Endohydrolysis of (1-&gt;4)-beta-D-glucosidic linkages in cellulose, lichenin and cereal beta-D-glucans.</text>
        <dbReference type="EC" id="3.2.1.4"/>
    </reaction>
</comment>
<evidence type="ECO:0000256" key="6">
    <source>
        <dbReference type="RuleBase" id="RU361153"/>
    </source>
</evidence>
<keyword evidence="10" id="KW-1185">Reference proteome</keyword>
<dbReference type="AlphaFoldDB" id="A0AAI8VUZ2"/>
<evidence type="ECO:0000256" key="2">
    <source>
        <dbReference type="ARBA" id="ARBA00005641"/>
    </source>
</evidence>
<gene>
    <name evidence="9" type="ORF">KHLLAP_LOCUS11386</name>
</gene>
<keyword evidence="7" id="KW-0732">Signal</keyword>
<evidence type="ECO:0000313" key="10">
    <source>
        <dbReference type="Proteomes" id="UP001295740"/>
    </source>
</evidence>
<dbReference type="InterPro" id="IPR017853">
    <property type="entry name" value="GH"/>
</dbReference>
<evidence type="ECO:0000256" key="5">
    <source>
        <dbReference type="ARBA" id="ARBA00023295"/>
    </source>
</evidence>
<dbReference type="Pfam" id="PF00150">
    <property type="entry name" value="Cellulase"/>
    <property type="match status" value="1"/>
</dbReference>
<keyword evidence="5 6" id="KW-0326">Glycosidase</keyword>
<evidence type="ECO:0000259" key="8">
    <source>
        <dbReference type="Pfam" id="PF00150"/>
    </source>
</evidence>
<comment type="caution">
    <text evidence="9">The sequence shown here is derived from an EMBL/GenBank/DDBJ whole genome shotgun (WGS) entry which is preliminary data.</text>
</comment>
<feature type="chain" id="PRO_5042530284" description="cellulase" evidence="7">
    <location>
        <begin position="17"/>
        <end position="161"/>
    </location>
</feature>
<dbReference type="Gene3D" id="3.20.20.80">
    <property type="entry name" value="Glycosidases"/>
    <property type="match status" value="1"/>
</dbReference>
<dbReference type="EC" id="3.2.1.4" evidence="3"/>
<feature type="domain" description="Glycoside hydrolase family 5" evidence="8">
    <location>
        <begin position="57"/>
        <end position="156"/>
    </location>
</feature>
<evidence type="ECO:0000256" key="3">
    <source>
        <dbReference type="ARBA" id="ARBA00012601"/>
    </source>
</evidence>
<dbReference type="SUPFAM" id="SSF51445">
    <property type="entry name" value="(Trans)glycosidases"/>
    <property type="match status" value="1"/>
</dbReference>
<reference evidence="9" key="1">
    <citation type="submission" date="2023-10" db="EMBL/GenBank/DDBJ databases">
        <authorList>
            <person name="Hackl T."/>
        </authorList>
    </citation>
    <scope>NUCLEOTIDE SEQUENCE</scope>
</reference>
<evidence type="ECO:0000313" key="9">
    <source>
        <dbReference type="EMBL" id="CAJ2510918.1"/>
    </source>
</evidence>
<dbReference type="PANTHER" id="PTHR34142:SF5">
    <property type="entry name" value="CBM1 DOMAIN-CONTAINING PROTEIN"/>
    <property type="match status" value="1"/>
</dbReference>
<dbReference type="Proteomes" id="UP001295740">
    <property type="component" value="Unassembled WGS sequence"/>
</dbReference>
<name>A0AAI8VUZ2_9PEZI</name>
<evidence type="ECO:0000256" key="1">
    <source>
        <dbReference type="ARBA" id="ARBA00000966"/>
    </source>
</evidence>
<evidence type="ECO:0000256" key="7">
    <source>
        <dbReference type="SAM" id="SignalP"/>
    </source>
</evidence>
<sequence>MKSTLVFLGQVVAIFARSQFAGVNIAGFDFGADIQGAHNISNSQGPVVTLGEGHSDGGAQMVHFSQNDGLNTFRLPVTWQFLINSRNLNGSATAATGGSSNGTLDRVNAAAYNQLVRACLDTGSSCIVDIHNYARFEGQVIGQGGPSNAQFANLWSRSPPW</sequence>
<comment type="similarity">
    <text evidence="2 6">Belongs to the glycosyl hydrolase 5 (cellulase A) family.</text>
</comment>
<feature type="signal peptide" evidence="7">
    <location>
        <begin position="1"/>
        <end position="16"/>
    </location>
</feature>
<organism evidence="9 10">
    <name type="scientific">Anthostomella pinea</name>
    <dbReference type="NCBI Taxonomy" id="933095"/>
    <lineage>
        <taxon>Eukaryota</taxon>
        <taxon>Fungi</taxon>
        <taxon>Dikarya</taxon>
        <taxon>Ascomycota</taxon>
        <taxon>Pezizomycotina</taxon>
        <taxon>Sordariomycetes</taxon>
        <taxon>Xylariomycetidae</taxon>
        <taxon>Xylariales</taxon>
        <taxon>Xylariaceae</taxon>
        <taxon>Anthostomella</taxon>
    </lineage>
</organism>
<evidence type="ECO:0000256" key="4">
    <source>
        <dbReference type="ARBA" id="ARBA00022801"/>
    </source>
</evidence>